<dbReference type="CDD" id="cd04662">
    <property type="entry name" value="NUDIX_Hydrolase"/>
    <property type="match status" value="1"/>
</dbReference>
<dbReference type="PROSITE" id="PS51462">
    <property type="entry name" value="NUDIX"/>
    <property type="match status" value="1"/>
</dbReference>
<accession>A0ABU3P378</accession>
<evidence type="ECO:0000313" key="5">
    <source>
        <dbReference type="Proteomes" id="UP001254848"/>
    </source>
</evidence>
<sequence length="158" mass="17602">MKINKVSAGLMMFRRRGGTLEIFLAHPGGPYLKNKDWGYWGIPKGEIESGEELLAAAVREFAEETGLTAAGDFMPLGSVVQASGKVVHAWAFEGDWEEERVPASNLFPLEWPPGSGRQQWFPEIDQAAFFPVPLAMRKINRAQGEFIVRLQTLLAKSR</sequence>
<protein>
    <submittedName>
        <fullName evidence="4">NUDIX domain-containing protein</fullName>
    </submittedName>
</protein>
<dbReference type="Proteomes" id="UP001254848">
    <property type="component" value="Unassembled WGS sequence"/>
</dbReference>
<dbReference type="InterPro" id="IPR020476">
    <property type="entry name" value="Nudix_hydrolase"/>
</dbReference>
<evidence type="ECO:0000259" key="3">
    <source>
        <dbReference type="PROSITE" id="PS51462"/>
    </source>
</evidence>
<feature type="domain" description="Nudix hydrolase" evidence="3">
    <location>
        <begin position="3"/>
        <end position="154"/>
    </location>
</feature>
<proteinExistence type="inferred from homology"/>
<keyword evidence="5" id="KW-1185">Reference proteome</keyword>
<evidence type="ECO:0000256" key="2">
    <source>
        <dbReference type="RuleBase" id="RU003476"/>
    </source>
</evidence>
<dbReference type="Pfam" id="PF00293">
    <property type="entry name" value="NUDIX"/>
    <property type="match status" value="1"/>
</dbReference>
<dbReference type="RefSeq" id="WP_413781949.1">
    <property type="nucleotide sequence ID" value="NZ_JAUOZS010000001.1"/>
</dbReference>
<comment type="similarity">
    <text evidence="2">Belongs to the Nudix hydrolase family.</text>
</comment>
<dbReference type="EMBL" id="JAUOZS010000001">
    <property type="protein sequence ID" value="MDT8903493.1"/>
    <property type="molecule type" value="Genomic_DNA"/>
</dbReference>
<name>A0ABU3P378_9FIRM</name>
<dbReference type="PROSITE" id="PS00893">
    <property type="entry name" value="NUDIX_BOX"/>
    <property type="match status" value="1"/>
</dbReference>
<dbReference type="InterPro" id="IPR000086">
    <property type="entry name" value="NUDIX_hydrolase_dom"/>
</dbReference>
<dbReference type="InterPro" id="IPR020084">
    <property type="entry name" value="NUDIX_hydrolase_CS"/>
</dbReference>
<dbReference type="PANTHER" id="PTHR21340">
    <property type="entry name" value="DIADENOSINE 5,5-P1,P4-TETRAPHOSPHATE PYROPHOSPHOHYDROLASE MUTT"/>
    <property type="match status" value="1"/>
</dbReference>
<comment type="caution">
    <text evidence="4">The sequence shown here is derived from an EMBL/GenBank/DDBJ whole genome shotgun (WGS) entry which is preliminary data.</text>
</comment>
<dbReference type="InterPro" id="IPR051325">
    <property type="entry name" value="Nudix_hydrolase_domain"/>
</dbReference>
<evidence type="ECO:0000313" key="4">
    <source>
        <dbReference type="EMBL" id="MDT8903493.1"/>
    </source>
</evidence>
<reference evidence="4 5" key="1">
    <citation type="submission" date="2023-07" db="EMBL/GenBank/DDBJ databases">
        <title>The novel representative of Negativicutes class, Anaeroselena agilis gen. nov. sp. nov.</title>
        <authorList>
            <person name="Prokofeva M.I."/>
            <person name="Elcheninov A.G."/>
            <person name="Klyukina A."/>
            <person name="Kublanov I.V."/>
            <person name="Frolov E.N."/>
            <person name="Podosokorskaya O.A."/>
        </authorList>
    </citation>
    <scope>NUCLEOTIDE SEQUENCE [LARGE SCALE GENOMIC DNA]</scope>
    <source>
        <strain evidence="4 5">4137-cl</strain>
    </source>
</reference>
<dbReference type="Gene3D" id="3.90.79.10">
    <property type="entry name" value="Nucleoside Triphosphate Pyrophosphohydrolase"/>
    <property type="match status" value="1"/>
</dbReference>
<dbReference type="PANTHER" id="PTHR21340:SF7">
    <property type="entry name" value="NUDIX HYDROLASE DOMAIN-CONTAINING PROTEIN"/>
    <property type="match status" value="1"/>
</dbReference>
<keyword evidence="1 2" id="KW-0378">Hydrolase</keyword>
<organism evidence="4 5">
    <name type="scientific">Anaeroselena agilis</name>
    <dbReference type="NCBI Taxonomy" id="3063788"/>
    <lineage>
        <taxon>Bacteria</taxon>
        <taxon>Bacillati</taxon>
        <taxon>Bacillota</taxon>
        <taxon>Negativicutes</taxon>
        <taxon>Acetonemataceae</taxon>
        <taxon>Anaeroselena</taxon>
    </lineage>
</organism>
<dbReference type="InterPro" id="IPR015797">
    <property type="entry name" value="NUDIX_hydrolase-like_dom_sf"/>
</dbReference>
<evidence type="ECO:0000256" key="1">
    <source>
        <dbReference type="ARBA" id="ARBA00022801"/>
    </source>
</evidence>
<gene>
    <name evidence="4" type="ORF">Q4T40_19880</name>
</gene>
<dbReference type="PRINTS" id="PR00502">
    <property type="entry name" value="NUDIXFAMILY"/>
</dbReference>
<dbReference type="SUPFAM" id="SSF55811">
    <property type="entry name" value="Nudix"/>
    <property type="match status" value="1"/>
</dbReference>